<dbReference type="PROSITE" id="PS50893">
    <property type="entry name" value="ABC_TRANSPORTER_2"/>
    <property type="match status" value="1"/>
</dbReference>
<dbReference type="InterPro" id="IPR003593">
    <property type="entry name" value="AAA+_ATPase"/>
</dbReference>
<name>A0A2W5QZ16_ANCNO</name>
<dbReference type="InterPro" id="IPR030679">
    <property type="entry name" value="ABC_ATPase_HisP-typ"/>
</dbReference>
<sequence>MSLKSSSNAVQGLAPKEPLLRLDGVGKTFGSHVVLNNIDLSLAPGEVVAIIGPSGSGKSTLLRCINQLEPPTTGRVTIRNTTIESGHTPTRRELMALRRSIGMVFQSFNLFPHLTVLRNVSLAQERVMNRTRAEADAVSMQLLSRVGLADKAQQYPSRCSGGQQQRIAIARALALDPEIMLFDEPTSALDPELGLEVLAVMRELAEGGMTMIVVTHEMHFAEDVSDRVIIMADGKIVEQGPSREVMRNPKTERAQRFLHAVKDR</sequence>
<comment type="caution">
    <text evidence="10">The sequence shown here is derived from an EMBL/GenBank/DDBJ whole genome shotgun (WGS) entry which is preliminary data.</text>
</comment>
<keyword evidence="7" id="KW-0029">Amino-acid transport</keyword>
<reference evidence="10 11" key="1">
    <citation type="submission" date="2017-08" db="EMBL/GenBank/DDBJ databases">
        <title>Infants hospitalized years apart are colonized by the same room-sourced microbial strains.</title>
        <authorList>
            <person name="Brooks B."/>
            <person name="Olm M.R."/>
            <person name="Firek B.A."/>
            <person name="Baker R."/>
            <person name="Thomas B.C."/>
            <person name="Morowitz M.J."/>
            <person name="Banfield J.F."/>
        </authorList>
    </citation>
    <scope>NUCLEOTIDE SEQUENCE [LARGE SCALE GENOMIC DNA]</scope>
    <source>
        <strain evidence="10">S2_005_001_R2_27</strain>
    </source>
</reference>
<dbReference type="GO" id="GO:0005886">
    <property type="term" value="C:plasma membrane"/>
    <property type="evidence" value="ECO:0007669"/>
    <property type="project" value="UniProtKB-SubCell"/>
</dbReference>
<keyword evidence="3" id="KW-0813">Transport</keyword>
<keyword evidence="5" id="KW-0547">Nucleotide-binding</keyword>
<evidence type="ECO:0000256" key="7">
    <source>
        <dbReference type="ARBA" id="ARBA00022970"/>
    </source>
</evidence>
<evidence type="ECO:0000256" key="4">
    <source>
        <dbReference type="ARBA" id="ARBA00022475"/>
    </source>
</evidence>
<evidence type="ECO:0000259" key="9">
    <source>
        <dbReference type="PROSITE" id="PS50893"/>
    </source>
</evidence>
<organism evidence="10 11">
    <name type="scientific">Ancylobacter novellus</name>
    <name type="common">Thiobacillus novellus</name>
    <dbReference type="NCBI Taxonomy" id="921"/>
    <lineage>
        <taxon>Bacteria</taxon>
        <taxon>Pseudomonadati</taxon>
        <taxon>Pseudomonadota</taxon>
        <taxon>Alphaproteobacteria</taxon>
        <taxon>Hyphomicrobiales</taxon>
        <taxon>Xanthobacteraceae</taxon>
        <taxon>Ancylobacter</taxon>
    </lineage>
</organism>
<evidence type="ECO:0000256" key="5">
    <source>
        <dbReference type="ARBA" id="ARBA00022741"/>
    </source>
</evidence>
<evidence type="ECO:0000313" key="10">
    <source>
        <dbReference type="EMBL" id="PZQ80165.1"/>
    </source>
</evidence>
<evidence type="ECO:0000313" key="11">
    <source>
        <dbReference type="Proteomes" id="UP000248887"/>
    </source>
</evidence>
<gene>
    <name evidence="10" type="primary">glnQ</name>
    <name evidence="10" type="ORF">DI549_18010</name>
</gene>
<dbReference type="EMBL" id="QFQD01000070">
    <property type="protein sequence ID" value="PZQ80165.1"/>
    <property type="molecule type" value="Genomic_DNA"/>
</dbReference>
<dbReference type="Pfam" id="PF00005">
    <property type="entry name" value="ABC_tran"/>
    <property type="match status" value="1"/>
</dbReference>
<dbReference type="Gene3D" id="3.40.50.300">
    <property type="entry name" value="P-loop containing nucleotide triphosphate hydrolases"/>
    <property type="match status" value="1"/>
</dbReference>
<keyword evidence="8" id="KW-0472">Membrane</keyword>
<dbReference type="Proteomes" id="UP000248887">
    <property type="component" value="Unassembled WGS sequence"/>
</dbReference>
<feature type="domain" description="ABC transporter" evidence="9">
    <location>
        <begin position="20"/>
        <end position="258"/>
    </location>
</feature>
<comment type="similarity">
    <text evidence="2">Belongs to the ABC transporter superfamily.</text>
</comment>
<dbReference type="InterPro" id="IPR027417">
    <property type="entry name" value="P-loop_NTPase"/>
</dbReference>
<dbReference type="InterPro" id="IPR003439">
    <property type="entry name" value="ABC_transporter-like_ATP-bd"/>
</dbReference>
<dbReference type="InterPro" id="IPR050086">
    <property type="entry name" value="MetN_ABC_transporter-like"/>
</dbReference>
<keyword evidence="6 10" id="KW-0067">ATP-binding</keyword>
<dbReference type="GO" id="GO:0015424">
    <property type="term" value="F:ABC-type amino acid transporter activity"/>
    <property type="evidence" value="ECO:0007669"/>
    <property type="project" value="InterPro"/>
</dbReference>
<evidence type="ECO:0000256" key="3">
    <source>
        <dbReference type="ARBA" id="ARBA00022448"/>
    </source>
</evidence>
<protein>
    <submittedName>
        <fullName evidence="10">Glutamine ABC transporter ATP-binding protein</fullName>
    </submittedName>
</protein>
<dbReference type="FunFam" id="3.40.50.300:FF:000020">
    <property type="entry name" value="Amino acid ABC transporter ATP-binding component"/>
    <property type="match status" value="1"/>
</dbReference>
<evidence type="ECO:0000256" key="2">
    <source>
        <dbReference type="ARBA" id="ARBA00005417"/>
    </source>
</evidence>
<dbReference type="CDD" id="cd03262">
    <property type="entry name" value="ABC_HisP_GlnQ"/>
    <property type="match status" value="1"/>
</dbReference>
<dbReference type="PANTHER" id="PTHR43166">
    <property type="entry name" value="AMINO ACID IMPORT ATP-BINDING PROTEIN"/>
    <property type="match status" value="1"/>
</dbReference>
<evidence type="ECO:0000256" key="8">
    <source>
        <dbReference type="ARBA" id="ARBA00023136"/>
    </source>
</evidence>
<dbReference type="SUPFAM" id="SSF52540">
    <property type="entry name" value="P-loop containing nucleoside triphosphate hydrolases"/>
    <property type="match status" value="1"/>
</dbReference>
<keyword evidence="4" id="KW-1003">Cell membrane</keyword>
<evidence type="ECO:0000256" key="6">
    <source>
        <dbReference type="ARBA" id="ARBA00022840"/>
    </source>
</evidence>
<accession>A0A2W5QZ16</accession>
<dbReference type="SMART" id="SM00382">
    <property type="entry name" value="AAA"/>
    <property type="match status" value="1"/>
</dbReference>
<dbReference type="InterPro" id="IPR017871">
    <property type="entry name" value="ABC_transporter-like_CS"/>
</dbReference>
<comment type="subcellular location">
    <subcellularLocation>
        <location evidence="1">Cell membrane</location>
        <topology evidence="1">Peripheral membrane protein</topology>
    </subcellularLocation>
</comment>
<dbReference type="PIRSF" id="PIRSF039085">
    <property type="entry name" value="ABC_ATPase_HisP"/>
    <property type="match status" value="1"/>
</dbReference>
<dbReference type="PROSITE" id="PS00211">
    <property type="entry name" value="ABC_TRANSPORTER_1"/>
    <property type="match status" value="1"/>
</dbReference>
<dbReference type="GO" id="GO:0005524">
    <property type="term" value="F:ATP binding"/>
    <property type="evidence" value="ECO:0007669"/>
    <property type="project" value="UniProtKB-KW"/>
</dbReference>
<dbReference type="AlphaFoldDB" id="A0A2W5QZ16"/>
<dbReference type="PANTHER" id="PTHR43166:SF9">
    <property type="entry name" value="GLUTAMATE_ASPARTATE IMPORT ATP-BINDING PROTEIN GLTL"/>
    <property type="match status" value="1"/>
</dbReference>
<dbReference type="GO" id="GO:0016887">
    <property type="term" value="F:ATP hydrolysis activity"/>
    <property type="evidence" value="ECO:0007669"/>
    <property type="project" value="InterPro"/>
</dbReference>
<proteinExistence type="inferred from homology"/>
<evidence type="ECO:0000256" key="1">
    <source>
        <dbReference type="ARBA" id="ARBA00004202"/>
    </source>
</evidence>